<reference evidence="2" key="1">
    <citation type="journal article" date="2015" name="Nature">
        <title>Complex archaea that bridge the gap between prokaryotes and eukaryotes.</title>
        <authorList>
            <person name="Spang A."/>
            <person name="Saw J.H."/>
            <person name="Jorgensen S.L."/>
            <person name="Zaremba-Niedzwiedzka K."/>
            <person name="Martijn J."/>
            <person name="Lind A.E."/>
            <person name="van Eijk R."/>
            <person name="Schleper C."/>
            <person name="Guy L."/>
            <person name="Ettema T.J."/>
        </authorList>
    </citation>
    <scope>NUCLEOTIDE SEQUENCE</scope>
</reference>
<keyword evidence="1" id="KW-1133">Transmembrane helix</keyword>
<keyword evidence="1" id="KW-0472">Membrane</keyword>
<feature type="transmembrane region" description="Helical" evidence="1">
    <location>
        <begin position="314"/>
        <end position="336"/>
    </location>
</feature>
<gene>
    <name evidence="2" type="ORF">LCGC14_0917710</name>
</gene>
<proteinExistence type="predicted"/>
<protein>
    <submittedName>
        <fullName evidence="2">Uncharacterized protein</fullName>
    </submittedName>
</protein>
<accession>A0A0F9PCF8</accession>
<keyword evidence="1" id="KW-0812">Transmembrane</keyword>
<dbReference type="EMBL" id="LAZR01003084">
    <property type="protein sequence ID" value="KKN22197.1"/>
    <property type="molecule type" value="Genomic_DNA"/>
</dbReference>
<organism evidence="2">
    <name type="scientific">marine sediment metagenome</name>
    <dbReference type="NCBI Taxonomy" id="412755"/>
    <lineage>
        <taxon>unclassified sequences</taxon>
        <taxon>metagenomes</taxon>
        <taxon>ecological metagenomes</taxon>
    </lineage>
</organism>
<name>A0A0F9PCF8_9ZZZZ</name>
<comment type="caution">
    <text evidence="2">The sequence shown here is derived from an EMBL/GenBank/DDBJ whole genome shotgun (WGS) entry which is preliminary data.</text>
</comment>
<sequence length="370" mass="39816">MGALAELVKDAEAVKDAGLADPSLHPQQFLTALEQLRERATEPTTAAADIARMEAPTEAGGFGLPSASREAKARSFKLVGKVGLGAAAIGVLLRLLRAGAEKARHTELVSKFEPYAGMPTREIRVPFAVKKSEHEKQAGLTLPLLAGTALTAPTAARLAKLRAGDILGRGAEQVRRGLGHLFATTGSPWDNPWLYPAALVGGIGATYTGYKMLDALLEKLKERRMGRELETAREEFEEALQTQYQQSELAGPTGTKYSAAGMVGFMADVLAKSHVSGELDEQLNSLTKMAQDFEPGKERGAFYRHTRGLGSKAFGLYLAALTALALTGGAAGYHFAKSRETKRKKYEAAAEYLRRRRLTRPPRVTVEPAA</sequence>
<dbReference type="AlphaFoldDB" id="A0A0F9PCF8"/>
<evidence type="ECO:0000256" key="1">
    <source>
        <dbReference type="SAM" id="Phobius"/>
    </source>
</evidence>
<evidence type="ECO:0000313" key="2">
    <source>
        <dbReference type="EMBL" id="KKN22197.1"/>
    </source>
</evidence>